<organism evidence="1 2">
    <name type="scientific">Entomophthora muscae</name>
    <dbReference type="NCBI Taxonomy" id="34485"/>
    <lineage>
        <taxon>Eukaryota</taxon>
        <taxon>Fungi</taxon>
        <taxon>Fungi incertae sedis</taxon>
        <taxon>Zoopagomycota</taxon>
        <taxon>Entomophthoromycotina</taxon>
        <taxon>Entomophthoromycetes</taxon>
        <taxon>Entomophthorales</taxon>
        <taxon>Entomophthoraceae</taxon>
        <taxon>Entomophthora</taxon>
    </lineage>
</organism>
<dbReference type="EMBL" id="QTSX02001537">
    <property type="protein sequence ID" value="KAJ9080635.1"/>
    <property type="molecule type" value="Genomic_DNA"/>
</dbReference>
<comment type="caution">
    <text evidence="1">The sequence shown here is derived from an EMBL/GenBank/DDBJ whole genome shotgun (WGS) entry which is preliminary data.</text>
</comment>
<protein>
    <submittedName>
        <fullName evidence="1">Uncharacterized protein</fullName>
    </submittedName>
</protein>
<name>A0ACC2U0X2_9FUNG</name>
<proteinExistence type="predicted"/>
<gene>
    <name evidence="1" type="ORF">DSO57_1022908</name>
</gene>
<accession>A0ACC2U0X2</accession>
<reference evidence="1" key="1">
    <citation type="submission" date="2022-04" db="EMBL/GenBank/DDBJ databases">
        <title>Genome of the entomopathogenic fungus Entomophthora muscae.</title>
        <authorList>
            <person name="Elya C."/>
            <person name="Lovett B.R."/>
            <person name="Lee E."/>
            <person name="Macias A.M."/>
            <person name="Hajek A.E."/>
            <person name="De Bivort B.L."/>
            <person name="Kasson M.T."/>
            <person name="De Fine Licht H.H."/>
            <person name="Stajich J.E."/>
        </authorList>
    </citation>
    <scope>NUCLEOTIDE SEQUENCE</scope>
    <source>
        <strain evidence="1">Berkeley</strain>
    </source>
</reference>
<keyword evidence="2" id="KW-1185">Reference proteome</keyword>
<evidence type="ECO:0000313" key="2">
    <source>
        <dbReference type="Proteomes" id="UP001165960"/>
    </source>
</evidence>
<evidence type="ECO:0000313" key="1">
    <source>
        <dbReference type="EMBL" id="KAJ9080635.1"/>
    </source>
</evidence>
<dbReference type="Proteomes" id="UP001165960">
    <property type="component" value="Unassembled WGS sequence"/>
</dbReference>
<sequence length="187" mass="21186">MDEELNQKSIYLDKLLSQGSPYSRPLNVGFSLFPTTSPLYCLVNSDKEKKYEKFPNTSVLEKINNEINQIQKGTPVESDFGEFSKDKLEFSSLSVSTDEDSPHLSQTRELGPASVKLRNVLAEYHEFLDASNLISKLLDDFKKIHELPPGHAASSHGTDLKDQITEKVSYLDMLLSRLTSLERYQIL</sequence>